<proteinExistence type="predicted"/>
<reference evidence="2 3" key="1">
    <citation type="submission" date="2022-10" db="EMBL/GenBank/DDBJ databases">
        <title>Pararhodobacter sp. nov., isolated from marine algae.</title>
        <authorList>
            <person name="Choi B.J."/>
            <person name="Kim J.M."/>
            <person name="Lee J.K."/>
            <person name="Choi D.G."/>
            <person name="Jeon C.O."/>
        </authorList>
    </citation>
    <scope>NUCLEOTIDE SEQUENCE [LARGE SCALE GENOMIC DNA]</scope>
    <source>
        <strain evidence="2 3">ZQ420</strain>
    </source>
</reference>
<feature type="chain" id="PRO_5046035580" evidence="1">
    <location>
        <begin position="21"/>
        <end position="134"/>
    </location>
</feature>
<evidence type="ECO:0000313" key="2">
    <source>
        <dbReference type="EMBL" id="MCW1932450.1"/>
    </source>
</evidence>
<comment type="caution">
    <text evidence="2">The sequence shown here is derived from an EMBL/GenBank/DDBJ whole genome shotgun (WGS) entry which is preliminary data.</text>
</comment>
<gene>
    <name evidence="2" type="ORF">OKW52_09325</name>
</gene>
<protein>
    <submittedName>
        <fullName evidence="2">DUF4864 domain-containing protein</fullName>
    </submittedName>
</protein>
<keyword evidence="3" id="KW-1185">Reference proteome</keyword>
<feature type="signal peptide" evidence="1">
    <location>
        <begin position="1"/>
        <end position="20"/>
    </location>
</feature>
<dbReference type="RefSeq" id="WP_264505449.1">
    <property type="nucleotide sequence ID" value="NZ_JAPDFL010000001.1"/>
</dbReference>
<dbReference type="Proteomes" id="UP001208938">
    <property type="component" value="Unassembled WGS sequence"/>
</dbReference>
<name>A0ABT3GY19_9RHOB</name>
<keyword evidence="1" id="KW-0732">Signal</keyword>
<evidence type="ECO:0000256" key="1">
    <source>
        <dbReference type="SAM" id="SignalP"/>
    </source>
</evidence>
<evidence type="ECO:0000313" key="3">
    <source>
        <dbReference type="Proteomes" id="UP001208938"/>
    </source>
</evidence>
<accession>A0ABT3GY19</accession>
<sequence>MRHLLLSALLAAGFAGGLQAQESRPVPDLITAQIDAFRAQDFDTAFGYASDSLRRMFGSPESFGRMVTQGYPMVLDPAEVRFLGLSERAGLQVQRVLIRDQAGRSYLLEYTMIGEGEALRISAVRLLPDTGTGV</sequence>
<dbReference type="InterPro" id="IPR032347">
    <property type="entry name" value="DUF4864"/>
</dbReference>
<dbReference type="Pfam" id="PF16156">
    <property type="entry name" value="DUF4864"/>
    <property type="match status" value="1"/>
</dbReference>
<dbReference type="EMBL" id="JAPDFL010000001">
    <property type="protein sequence ID" value="MCW1932450.1"/>
    <property type="molecule type" value="Genomic_DNA"/>
</dbReference>
<organism evidence="2 3">
    <name type="scientific">Pararhodobacter zhoushanensis</name>
    <dbReference type="NCBI Taxonomy" id="2479545"/>
    <lineage>
        <taxon>Bacteria</taxon>
        <taxon>Pseudomonadati</taxon>
        <taxon>Pseudomonadota</taxon>
        <taxon>Alphaproteobacteria</taxon>
        <taxon>Rhodobacterales</taxon>
        <taxon>Paracoccaceae</taxon>
        <taxon>Pararhodobacter</taxon>
    </lineage>
</organism>